<dbReference type="SMART" id="SM00387">
    <property type="entry name" value="HATPase_c"/>
    <property type="match status" value="1"/>
</dbReference>
<dbReference type="InterPro" id="IPR011495">
    <property type="entry name" value="Sig_transdc_His_kin_sub2_dim/P"/>
</dbReference>
<evidence type="ECO:0000256" key="3">
    <source>
        <dbReference type="ARBA" id="ARBA00012438"/>
    </source>
</evidence>
<dbReference type="PANTHER" id="PTHR41523">
    <property type="entry name" value="TWO-COMPONENT SYSTEM SENSOR PROTEIN"/>
    <property type="match status" value="1"/>
</dbReference>
<dbReference type="Pfam" id="PF02518">
    <property type="entry name" value="HATPase_c"/>
    <property type="match status" value="1"/>
</dbReference>
<evidence type="ECO:0000256" key="13">
    <source>
        <dbReference type="SAM" id="Phobius"/>
    </source>
</evidence>
<keyword evidence="10" id="KW-0067">ATP-binding</keyword>
<keyword evidence="11 13" id="KW-1133">Transmembrane helix</keyword>
<name>A0A286ICU7_9HYPH</name>
<evidence type="ECO:0000256" key="6">
    <source>
        <dbReference type="ARBA" id="ARBA00022679"/>
    </source>
</evidence>
<comment type="subcellular location">
    <subcellularLocation>
        <location evidence="2">Cell membrane</location>
        <topology evidence="2">Multi-pass membrane protein</topology>
    </subcellularLocation>
</comment>
<evidence type="ECO:0000256" key="1">
    <source>
        <dbReference type="ARBA" id="ARBA00000085"/>
    </source>
</evidence>
<dbReference type="Pfam" id="PF02743">
    <property type="entry name" value="dCache_1"/>
    <property type="match status" value="1"/>
</dbReference>
<dbReference type="InterPro" id="IPR036890">
    <property type="entry name" value="HATPase_C_sf"/>
</dbReference>
<dbReference type="CDD" id="cd12914">
    <property type="entry name" value="PDC1_DGC_like"/>
    <property type="match status" value="1"/>
</dbReference>
<dbReference type="GO" id="GO:0005524">
    <property type="term" value="F:ATP binding"/>
    <property type="evidence" value="ECO:0007669"/>
    <property type="project" value="UniProtKB-KW"/>
</dbReference>
<dbReference type="GO" id="GO:0005886">
    <property type="term" value="C:plasma membrane"/>
    <property type="evidence" value="ECO:0007669"/>
    <property type="project" value="UniProtKB-SubCell"/>
</dbReference>
<dbReference type="InterPro" id="IPR003594">
    <property type="entry name" value="HATPase_dom"/>
</dbReference>
<evidence type="ECO:0000313" key="16">
    <source>
        <dbReference type="Proteomes" id="UP000219465"/>
    </source>
</evidence>
<evidence type="ECO:0000256" key="7">
    <source>
        <dbReference type="ARBA" id="ARBA00022692"/>
    </source>
</evidence>
<comment type="catalytic activity">
    <reaction evidence="1">
        <text>ATP + protein L-histidine = ADP + protein N-phospho-L-histidine.</text>
        <dbReference type="EC" id="2.7.13.3"/>
    </reaction>
</comment>
<dbReference type="EMBL" id="OCPC01000004">
    <property type="protein sequence ID" value="SOE17940.1"/>
    <property type="molecule type" value="Genomic_DNA"/>
</dbReference>
<evidence type="ECO:0000313" key="15">
    <source>
        <dbReference type="EMBL" id="SOE17940.1"/>
    </source>
</evidence>
<dbReference type="Gene3D" id="3.30.565.10">
    <property type="entry name" value="Histidine kinase-like ATPase, C-terminal domain"/>
    <property type="match status" value="1"/>
</dbReference>
<dbReference type="GO" id="GO:0004673">
    <property type="term" value="F:protein histidine kinase activity"/>
    <property type="evidence" value="ECO:0007669"/>
    <property type="project" value="UniProtKB-EC"/>
</dbReference>
<feature type="transmembrane region" description="Helical" evidence="13">
    <location>
        <begin position="279"/>
        <end position="301"/>
    </location>
</feature>
<dbReference type="Gene3D" id="3.30.450.20">
    <property type="entry name" value="PAS domain"/>
    <property type="match status" value="2"/>
</dbReference>
<keyword evidence="12 13" id="KW-0472">Membrane</keyword>
<organism evidence="15 16">
    <name type="scientific">Hoeflea halophila</name>
    <dbReference type="NCBI Taxonomy" id="714899"/>
    <lineage>
        <taxon>Bacteria</taxon>
        <taxon>Pseudomonadati</taxon>
        <taxon>Pseudomonadota</taxon>
        <taxon>Alphaproteobacteria</taxon>
        <taxon>Hyphomicrobiales</taxon>
        <taxon>Rhizobiaceae</taxon>
        <taxon>Hoeflea</taxon>
    </lineage>
</organism>
<evidence type="ECO:0000256" key="5">
    <source>
        <dbReference type="ARBA" id="ARBA00022553"/>
    </source>
</evidence>
<proteinExistence type="predicted"/>
<keyword evidence="7 13" id="KW-0812">Transmembrane</keyword>
<dbReference type="Pfam" id="PF07568">
    <property type="entry name" value="HisKA_2"/>
    <property type="match status" value="1"/>
</dbReference>
<sequence>MVTQAIAGSARAAIAFIVSTLLIYSVIIGSIIYQGIGDQHERAGAAATAAAKAVTINTGWIVEVATQALRRMDHALGNEVQPNVNATLSSLRDALEGLPSSAKAYIVAADGETLYTTDSNFVEIDIRDREYFAEPAAGKPFYTSSLLISRLDGSEIFTFSRRLERKGVFIGVAIISFNADLLGDLLESLDLGAGSTIAVLRSDGMLVARYPPADTSLDLSGHRLFTELLPASDHGVYTARSPLDGVQRMVSYQTVPGTELIALASISTAETMWRFWRRVWIFLLIVIPTTFALALCAIWIIRLLQKDDRRKQELETALTTNTMLFREIHHRVKNNMQSMQSLVRMQDLPAGIKTDMQLRFAAMSAVHEHMYSRDAYAALEAPAFIASITKTLSQAYGSSARLILDIDPLSVSHERATPLALLVTEVVTNAFKYADLDRSDSTITISLKGLSDDMSRLLIADNGPGFDPETVSKKMGAKIIKAMVVQLDGSYHYEFDNGTVFSAEINIGFVPVV</sequence>
<evidence type="ECO:0000256" key="2">
    <source>
        <dbReference type="ARBA" id="ARBA00004651"/>
    </source>
</evidence>
<accession>A0A286ICU7</accession>
<evidence type="ECO:0000256" key="4">
    <source>
        <dbReference type="ARBA" id="ARBA00022475"/>
    </source>
</evidence>
<keyword evidence="16" id="KW-1185">Reference proteome</keyword>
<evidence type="ECO:0000256" key="12">
    <source>
        <dbReference type="ARBA" id="ARBA00023136"/>
    </source>
</evidence>
<reference evidence="16" key="1">
    <citation type="submission" date="2017-08" db="EMBL/GenBank/DDBJ databases">
        <authorList>
            <person name="Varghese N."/>
            <person name="Submissions S."/>
        </authorList>
    </citation>
    <scope>NUCLEOTIDE SEQUENCE [LARGE SCALE GENOMIC DNA]</scope>
    <source>
        <strain evidence="16">KCTC 23107</strain>
    </source>
</reference>
<keyword evidence="9 15" id="KW-0418">Kinase</keyword>
<protein>
    <recommendedName>
        <fullName evidence="3">histidine kinase</fullName>
        <ecNumber evidence="3">2.7.13.3</ecNumber>
    </recommendedName>
</protein>
<evidence type="ECO:0000256" key="11">
    <source>
        <dbReference type="ARBA" id="ARBA00022989"/>
    </source>
</evidence>
<dbReference type="PANTHER" id="PTHR41523:SF8">
    <property type="entry name" value="ETHYLENE RESPONSE SENSOR PROTEIN"/>
    <property type="match status" value="1"/>
</dbReference>
<dbReference type="CDD" id="cd12915">
    <property type="entry name" value="PDC2_DGC_like"/>
    <property type="match status" value="1"/>
</dbReference>
<dbReference type="RefSeq" id="WP_179759067.1">
    <property type="nucleotide sequence ID" value="NZ_OCPC01000004.1"/>
</dbReference>
<keyword evidence="8" id="KW-0547">Nucleotide-binding</keyword>
<evidence type="ECO:0000256" key="9">
    <source>
        <dbReference type="ARBA" id="ARBA00022777"/>
    </source>
</evidence>
<dbReference type="Proteomes" id="UP000219465">
    <property type="component" value="Unassembled WGS sequence"/>
</dbReference>
<keyword evidence="5" id="KW-0597">Phosphoprotein</keyword>
<evidence type="ECO:0000256" key="10">
    <source>
        <dbReference type="ARBA" id="ARBA00022840"/>
    </source>
</evidence>
<evidence type="ECO:0000256" key="8">
    <source>
        <dbReference type="ARBA" id="ARBA00022741"/>
    </source>
</evidence>
<dbReference type="AlphaFoldDB" id="A0A286ICU7"/>
<dbReference type="InterPro" id="IPR033479">
    <property type="entry name" value="dCache_1"/>
</dbReference>
<keyword evidence="4" id="KW-1003">Cell membrane</keyword>
<keyword evidence="6" id="KW-0808">Transferase</keyword>
<evidence type="ECO:0000259" key="14">
    <source>
        <dbReference type="SMART" id="SM00387"/>
    </source>
</evidence>
<dbReference type="SUPFAM" id="SSF55874">
    <property type="entry name" value="ATPase domain of HSP90 chaperone/DNA topoisomerase II/histidine kinase"/>
    <property type="match status" value="1"/>
</dbReference>
<gene>
    <name evidence="15" type="ORF">SAMN05877838_2846</name>
</gene>
<feature type="transmembrane region" description="Helical" evidence="13">
    <location>
        <begin position="12"/>
        <end position="33"/>
    </location>
</feature>
<dbReference type="EC" id="2.7.13.3" evidence="3"/>
<feature type="domain" description="Histidine kinase/HSP90-like ATPase" evidence="14">
    <location>
        <begin position="414"/>
        <end position="509"/>
    </location>
</feature>